<feature type="compositionally biased region" description="Low complexity" evidence="1">
    <location>
        <begin position="28"/>
        <end position="52"/>
    </location>
</feature>
<reference evidence="4" key="1">
    <citation type="submission" date="2017-10" db="EMBL/GenBank/DDBJ databases">
        <authorList>
            <person name="Regsiter A."/>
            <person name="William W."/>
        </authorList>
    </citation>
    <scope>NUCLEOTIDE SEQUENCE [LARGE SCALE GENOMIC DNA]</scope>
</reference>
<feature type="signal peptide" evidence="2">
    <location>
        <begin position="1"/>
        <end position="22"/>
    </location>
</feature>
<evidence type="ECO:0000256" key="2">
    <source>
        <dbReference type="SAM" id="SignalP"/>
    </source>
</evidence>
<feature type="compositionally biased region" description="Pro residues" evidence="1">
    <location>
        <begin position="120"/>
        <end position="129"/>
    </location>
</feature>
<organism evidence="3 4">
    <name type="scientific">Methylorubrum extorquens</name>
    <name type="common">Methylobacterium dichloromethanicum</name>
    <name type="synonym">Methylobacterium extorquens</name>
    <dbReference type="NCBI Taxonomy" id="408"/>
    <lineage>
        <taxon>Bacteria</taxon>
        <taxon>Pseudomonadati</taxon>
        <taxon>Pseudomonadota</taxon>
        <taxon>Alphaproteobacteria</taxon>
        <taxon>Hyphomicrobiales</taxon>
        <taxon>Methylobacteriaceae</taxon>
        <taxon>Methylorubrum</taxon>
    </lineage>
</organism>
<name>A0A2N9AUL7_METEX</name>
<accession>A0A2N9AUL7</accession>
<feature type="compositionally biased region" description="Basic and acidic residues" evidence="1">
    <location>
        <begin position="53"/>
        <end position="63"/>
    </location>
</feature>
<keyword evidence="2" id="KW-0732">Signal</keyword>
<dbReference type="Proteomes" id="UP000233769">
    <property type="component" value="Chromosome tk0001"/>
</dbReference>
<feature type="compositionally biased region" description="Basic and acidic residues" evidence="1">
    <location>
        <begin position="78"/>
        <end position="94"/>
    </location>
</feature>
<evidence type="ECO:0000313" key="3">
    <source>
        <dbReference type="EMBL" id="SOR31035.1"/>
    </source>
</evidence>
<proteinExistence type="predicted"/>
<feature type="region of interest" description="Disordered" evidence="1">
    <location>
        <begin position="28"/>
        <end position="94"/>
    </location>
</feature>
<feature type="region of interest" description="Disordered" evidence="1">
    <location>
        <begin position="116"/>
        <end position="136"/>
    </location>
</feature>
<evidence type="ECO:0000256" key="1">
    <source>
        <dbReference type="SAM" id="MobiDB-lite"/>
    </source>
</evidence>
<dbReference type="EMBL" id="LT962688">
    <property type="protein sequence ID" value="SOR31035.1"/>
    <property type="molecule type" value="Genomic_DNA"/>
</dbReference>
<evidence type="ECO:0000313" key="4">
    <source>
        <dbReference type="Proteomes" id="UP000233769"/>
    </source>
</evidence>
<dbReference type="PROSITE" id="PS51257">
    <property type="entry name" value="PROKAR_LIPOPROTEIN"/>
    <property type="match status" value="1"/>
</dbReference>
<protein>
    <submittedName>
        <fullName evidence="3">Uncharacterized protein</fullName>
    </submittedName>
</protein>
<feature type="chain" id="PRO_5014776723" evidence="2">
    <location>
        <begin position="23"/>
        <end position="273"/>
    </location>
</feature>
<dbReference type="AlphaFoldDB" id="A0A2N9AUL7"/>
<gene>
    <name evidence="3" type="ORF">TK0001_4433</name>
</gene>
<sequence>MRPVLFLTLLLSSACAAGGALAQQGSNWIDPPAESGAAPAGGERAKPAAKAAPRFEVEPEARTRSRRAAAPSPAPAPARRDMQRQDRTRAAEMRRARRAAIHERAREERYGHTARIHRPTPLPAPPPAPSLARSEPDPRFSDWAVAARRLSLGYLDSVSAPNGVMLSAAPRFYGSTVRFHGRVMTTNALLTEKQRFAQRWPERRYEPHGEPRIACDGASATCLVRIVHDFTAASPARGARSQGVAELTLTVSFAGGAPVIVSEASRVLSRAGA</sequence>